<organism evidence="8 9">
    <name type="scientific">Peromyscus maniculatus bairdii</name>
    <name type="common">Prairie deer mouse</name>
    <dbReference type="NCBI Taxonomy" id="230844"/>
    <lineage>
        <taxon>Eukaryota</taxon>
        <taxon>Metazoa</taxon>
        <taxon>Chordata</taxon>
        <taxon>Craniata</taxon>
        <taxon>Vertebrata</taxon>
        <taxon>Euteleostomi</taxon>
        <taxon>Mammalia</taxon>
        <taxon>Eutheria</taxon>
        <taxon>Euarchontoglires</taxon>
        <taxon>Glires</taxon>
        <taxon>Rodentia</taxon>
        <taxon>Myomorpha</taxon>
        <taxon>Muroidea</taxon>
        <taxon>Cricetidae</taxon>
        <taxon>Neotominae</taxon>
        <taxon>Peromyscus</taxon>
    </lineage>
</organism>
<evidence type="ECO:0000256" key="5">
    <source>
        <dbReference type="RuleBase" id="RU361155"/>
    </source>
</evidence>
<dbReference type="Ensembl" id="ENSPEMT00000041054.1">
    <property type="protein sequence ID" value="ENSPEMP00000029357.1"/>
    <property type="gene ID" value="ENSPEMG00000025915.1"/>
</dbReference>
<evidence type="ECO:0000313" key="8">
    <source>
        <dbReference type="Ensembl" id="ENSPEMP00000029357.1"/>
    </source>
</evidence>
<evidence type="ECO:0000313" key="9">
    <source>
        <dbReference type="Proteomes" id="UP000694547"/>
    </source>
</evidence>
<name>A0A8C8UFA5_PERMB</name>
<dbReference type="GO" id="GO:0005737">
    <property type="term" value="C:cytoplasm"/>
    <property type="evidence" value="ECO:0007669"/>
    <property type="project" value="UniProtKB-SubCell"/>
</dbReference>
<keyword evidence="9" id="KW-1185">Reference proteome</keyword>
<dbReference type="EC" id="2.8.2.-" evidence="5"/>
<reference evidence="8" key="3">
    <citation type="submission" date="2025-09" db="UniProtKB">
        <authorList>
            <consortium name="Ensembl"/>
        </authorList>
    </citation>
    <scope>IDENTIFICATION</scope>
</reference>
<keyword evidence="6" id="KW-0812">Transmembrane</keyword>
<dbReference type="PANTHER" id="PTHR11783">
    <property type="entry name" value="SULFOTRANSFERASE SULT"/>
    <property type="match status" value="1"/>
</dbReference>
<dbReference type="InterPro" id="IPR027417">
    <property type="entry name" value="P-loop_NTPase"/>
</dbReference>
<keyword evidence="4 5" id="KW-0808">Transferase</keyword>
<dbReference type="GeneTree" id="ENSGT00940000154432"/>
<evidence type="ECO:0000256" key="1">
    <source>
        <dbReference type="ARBA" id="ARBA00004496"/>
    </source>
</evidence>
<feature type="transmembrane region" description="Helical" evidence="6">
    <location>
        <begin position="312"/>
        <end position="331"/>
    </location>
</feature>
<reference evidence="8" key="2">
    <citation type="submission" date="2025-08" db="UniProtKB">
        <authorList>
            <consortium name="Ensembl"/>
        </authorList>
    </citation>
    <scope>IDENTIFICATION</scope>
</reference>
<dbReference type="Pfam" id="PF00685">
    <property type="entry name" value="Sulfotransfer_1"/>
    <property type="match status" value="1"/>
</dbReference>
<evidence type="ECO:0000259" key="7">
    <source>
        <dbReference type="Pfam" id="PF00685"/>
    </source>
</evidence>
<dbReference type="AlphaFoldDB" id="A0A8C8UFA5"/>
<comment type="subcellular location">
    <subcellularLocation>
        <location evidence="1">Cytoplasm</location>
    </subcellularLocation>
</comment>
<comment type="similarity">
    <text evidence="2 5">Belongs to the sulfotransferase 1 family.</text>
</comment>
<accession>A0A8C8UFA5</accession>
<dbReference type="Gene3D" id="3.40.50.300">
    <property type="entry name" value="P-loop containing nucleotide triphosphate hydrolases"/>
    <property type="match status" value="1"/>
</dbReference>
<dbReference type="SUPFAM" id="SSF52540">
    <property type="entry name" value="P-loop containing nucleoside triphosphate hydrolases"/>
    <property type="match status" value="1"/>
</dbReference>
<evidence type="ECO:0000256" key="2">
    <source>
        <dbReference type="ARBA" id="ARBA00005771"/>
    </source>
</evidence>
<feature type="domain" description="Sulfotransferase" evidence="7">
    <location>
        <begin position="48"/>
        <end position="285"/>
    </location>
</feature>
<reference evidence="8 9" key="1">
    <citation type="submission" date="2018-10" db="EMBL/GenBank/DDBJ databases">
        <title>Improved assembly of the deer mouse Peromyscus maniculatus genome.</title>
        <authorList>
            <person name="Lassance J.-M."/>
            <person name="Hoekstra H.E."/>
        </authorList>
    </citation>
    <scope>NUCLEOTIDE SEQUENCE [LARGE SCALE GENOMIC DNA]</scope>
</reference>
<keyword evidence="3" id="KW-0963">Cytoplasm</keyword>
<sequence length="332" mass="38523">VEGPNPVVLEKQFFGMSAYFWFEGIPFPAMLYKREIIKESRDKFVIRDEDTVIVTYPKSGTNWLIEIVCLIQTKGNPKWIQSVPTWERSPWIETKKELSMLINMEGPRLMSSHLPFHLFPKSFFRSKAKVIYVIRNPRDVLVSGYFFGRNTNLIDNPESLGTYIERFLKGNVPYGSWFEHTRDWLSMRKNDNFLLLSYEDMKEVTICDFLGKKLEPDELDLVLKYSSFQAMKENKMYNFSIIRKDVNINGLVLMRKGVPGDWKNHFTVAQAENFDKVFQEKMAETSVLLEDLSPGSPSPTVPQSTYKIITQMLISLINCMAMTGFLLTVLLS</sequence>
<evidence type="ECO:0000256" key="6">
    <source>
        <dbReference type="SAM" id="Phobius"/>
    </source>
</evidence>
<evidence type="ECO:0000256" key="3">
    <source>
        <dbReference type="ARBA" id="ARBA00022490"/>
    </source>
</evidence>
<protein>
    <recommendedName>
        <fullName evidence="5">Sulfotransferase</fullName>
        <ecNumber evidence="5">2.8.2.-</ecNumber>
    </recommendedName>
</protein>
<proteinExistence type="inferred from homology"/>
<dbReference type="GO" id="GO:0008146">
    <property type="term" value="F:sulfotransferase activity"/>
    <property type="evidence" value="ECO:0007669"/>
    <property type="project" value="InterPro"/>
</dbReference>
<evidence type="ECO:0000256" key="4">
    <source>
        <dbReference type="ARBA" id="ARBA00022679"/>
    </source>
</evidence>
<keyword evidence="6" id="KW-1133">Transmembrane helix</keyword>
<dbReference type="FunFam" id="3.40.50.300:FF:000433">
    <property type="entry name" value="Estrogen sulfotransferase"/>
    <property type="match status" value="1"/>
</dbReference>
<dbReference type="Proteomes" id="UP000694547">
    <property type="component" value="Chromosome 1"/>
</dbReference>
<keyword evidence="6" id="KW-0472">Membrane</keyword>
<dbReference type="InterPro" id="IPR000863">
    <property type="entry name" value="Sulfotransferase_dom"/>
</dbReference>